<evidence type="ECO:0000313" key="4">
    <source>
        <dbReference type="Proteomes" id="UP001140562"/>
    </source>
</evidence>
<feature type="signal peptide" evidence="2">
    <location>
        <begin position="1"/>
        <end position="19"/>
    </location>
</feature>
<dbReference type="EMBL" id="JAPEUV010000013">
    <property type="protein sequence ID" value="KAJ4341101.1"/>
    <property type="molecule type" value="Genomic_DNA"/>
</dbReference>
<accession>A0A9W9C342</accession>
<protein>
    <submittedName>
        <fullName evidence="3">Uncharacterized protein</fullName>
    </submittedName>
</protein>
<keyword evidence="2" id="KW-0732">Signal</keyword>
<dbReference type="OrthoDB" id="3521820at2759"/>
<evidence type="ECO:0000256" key="1">
    <source>
        <dbReference type="SAM" id="MobiDB-lite"/>
    </source>
</evidence>
<gene>
    <name evidence="3" type="ORF">N0V87_002143</name>
</gene>
<evidence type="ECO:0000256" key="2">
    <source>
        <dbReference type="SAM" id="SignalP"/>
    </source>
</evidence>
<name>A0A9W9C342_9PLEO</name>
<feature type="region of interest" description="Disordered" evidence="1">
    <location>
        <begin position="60"/>
        <end position="101"/>
    </location>
</feature>
<dbReference type="AlphaFoldDB" id="A0A9W9C342"/>
<dbReference type="Proteomes" id="UP001140562">
    <property type="component" value="Unassembled WGS sequence"/>
</dbReference>
<evidence type="ECO:0000313" key="3">
    <source>
        <dbReference type="EMBL" id="KAJ4341101.1"/>
    </source>
</evidence>
<reference evidence="3" key="1">
    <citation type="submission" date="2022-10" db="EMBL/GenBank/DDBJ databases">
        <title>Tapping the CABI collections for fungal endophytes: first genome assemblies for Collariella, Neodidymelliopsis, Ascochyta clinopodiicola, Didymella pomorum, Didymosphaeria variabile, Neocosmospora piperis and Neocucurbitaria cava.</title>
        <authorList>
            <person name="Hill R."/>
        </authorList>
    </citation>
    <scope>NUCLEOTIDE SEQUENCE</scope>
    <source>
        <strain evidence="3">IMI 360193</strain>
    </source>
</reference>
<feature type="chain" id="PRO_5040881737" evidence="2">
    <location>
        <begin position="20"/>
        <end position="155"/>
    </location>
</feature>
<proteinExistence type="predicted"/>
<comment type="caution">
    <text evidence="3">The sequence shown here is derived from an EMBL/GenBank/DDBJ whole genome shotgun (WGS) entry which is preliminary data.</text>
</comment>
<sequence>MPSAMKTIVALLLLTAVSALPTPQLAGEGAAADSIFSDTDNGVGYAIKNAEENTASLITSVKGGSATTTTGGSGSGAAPPPPPPPGPKRRQANKICDGFQDLSNAAGTGSATSAAMAQCDNVDGELTDGAANAGATVGGTEESTLEAIGKAIPRL</sequence>
<keyword evidence="4" id="KW-1185">Reference proteome</keyword>
<organism evidence="3 4">
    <name type="scientific">Didymella glomerata</name>
    <dbReference type="NCBI Taxonomy" id="749621"/>
    <lineage>
        <taxon>Eukaryota</taxon>
        <taxon>Fungi</taxon>
        <taxon>Dikarya</taxon>
        <taxon>Ascomycota</taxon>
        <taxon>Pezizomycotina</taxon>
        <taxon>Dothideomycetes</taxon>
        <taxon>Pleosporomycetidae</taxon>
        <taxon>Pleosporales</taxon>
        <taxon>Pleosporineae</taxon>
        <taxon>Didymellaceae</taxon>
        <taxon>Didymella</taxon>
    </lineage>
</organism>